<proteinExistence type="predicted"/>
<dbReference type="InterPro" id="IPR011990">
    <property type="entry name" value="TPR-like_helical_dom_sf"/>
</dbReference>
<accession>A0A9W8G4U2</accession>
<sequence>MSKPNDMGIGQDVRILMWQCFGYSASANYGSIRAYVAPRERIDNKESRKGRSKTQFAASEASQLDRDSKDMPWSKAITYDTATRLLADYDAQVAEAAPKSDELSYADNSDIDVESTFMRLLPPFGGATSKPKSPHTSTDYTGKSQRENYTFGKSMPSTVMHRLGIEFYEDVKKRRHQHGLRIRVLSVLTVLRHLIRTCGNTRDTSGRVYMYLADLNQLYIDYLCEHTLDPLMLRSGNSATLDVRGIFGSGKVVPNPTVVVITDNSTGPQLSKMPTEFCGNCFNSPAFGRELYSKSKRKNKRALATGLEGKGKGSVDLIDPCQPCWVDYLVDDLGEEDAHMLFRLVCHSKVPQDATSVYKTAIEEALVFAFNRKGYALDPLESLRVCTYFIRRVDSLSQKEQLLAFWKHAGRWCLEEMAQKQQQKTDPDAKDNSDSGGSDIGALRELRFKRWNNVSSELIAMHSKTGGDAGLQTAWSIVAEWHSVWTRIMRTLCPEWRREFAEGNNRFAYPFWRPKMPGRYRLHELTLSSKAVNYMLVELCKTGHVSSAAELLGLATSEAGVPIETAMFNILLRGIAESVSDSLADRSHGCQKPHSPALAQPQLAWINRHAPMIYKGATSKDMDSENEYYGSVAAVLRGMVHWGVIPDALTLLALVQYSCRIENRQLLKAVLQLFASKWQIKPSERCWKDISVHGLENDAQRWVGQALFKQRAAADLSADLSSASET</sequence>
<name>A0A9W8G4U2_9FUNG</name>
<feature type="compositionally biased region" description="Polar residues" evidence="1">
    <location>
        <begin position="53"/>
        <end position="62"/>
    </location>
</feature>
<feature type="compositionally biased region" description="Polar residues" evidence="1">
    <location>
        <begin position="130"/>
        <end position="143"/>
    </location>
</feature>
<feature type="region of interest" description="Disordered" evidence="1">
    <location>
        <begin position="44"/>
        <end position="67"/>
    </location>
</feature>
<evidence type="ECO:0000256" key="1">
    <source>
        <dbReference type="SAM" id="MobiDB-lite"/>
    </source>
</evidence>
<dbReference type="AlphaFoldDB" id="A0A9W8G4U2"/>
<protein>
    <submittedName>
        <fullName evidence="2">Uncharacterized protein</fullName>
    </submittedName>
</protein>
<dbReference type="EMBL" id="JANBTW010000073">
    <property type="protein sequence ID" value="KAJ2673045.1"/>
    <property type="molecule type" value="Genomic_DNA"/>
</dbReference>
<feature type="compositionally biased region" description="Basic and acidic residues" evidence="1">
    <location>
        <begin position="420"/>
        <end position="433"/>
    </location>
</feature>
<feature type="region of interest" description="Disordered" evidence="1">
    <location>
        <begin position="420"/>
        <end position="440"/>
    </location>
</feature>
<evidence type="ECO:0000313" key="3">
    <source>
        <dbReference type="Proteomes" id="UP001151518"/>
    </source>
</evidence>
<organism evidence="2 3">
    <name type="scientific">Coemansia spiralis</name>
    <dbReference type="NCBI Taxonomy" id="417178"/>
    <lineage>
        <taxon>Eukaryota</taxon>
        <taxon>Fungi</taxon>
        <taxon>Fungi incertae sedis</taxon>
        <taxon>Zoopagomycota</taxon>
        <taxon>Kickxellomycotina</taxon>
        <taxon>Kickxellomycetes</taxon>
        <taxon>Kickxellales</taxon>
        <taxon>Kickxellaceae</taxon>
        <taxon>Coemansia</taxon>
    </lineage>
</organism>
<reference evidence="2" key="1">
    <citation type="submission" date="2022-07" db="EMBL/GenBank/DDBJ databases">
        <title>Phylogenomic reconstructions and comparative analyses of Kickxellomycotina fungi.</title>
        <authorList>
            <person name="Reynolds N.K."/>
            <person name="Stajich J.E."/>
            <person name="Barry K."/>
            <person name="Grigoriev I.V."/>
            <person name="Crous P."/>
            <person name="Smith M.E."/>
        </authorList>
    </citation>
    <scope>NUCLEOTIDE SEQUENCE</scope>
    <source>
        <strain evidence="2">NRRL 3115</strain>
    </source>
</reference>
<comment type="caution">
    <text evidence="2">The sequence shown here is derived from an EMBL/GenBank/DDBJ whole genome shotgun (WGS) entry which is preliminary data.</text>
</comment>
<feature type="region of interest" description="Disordered" evidence="1">
    <location>
        <begin position="124"/>
        <end position="148"/>
    </location>
</feature>
<dbReference type="Gene3D" id="1.25.40.10">
    <property type="entry name" value="Tetratricopeptide repeat domain"/>
    <property type="match status" value="1"/>
</dbReference>
<dbReference type="Proteomes" id="UP001151518">
    <property type="component" value="Unassembled WGS sequence"/>
</dbReference>
<dbReference type="OrthoDB" id="5540442at2759"/>
<evidence type="ECO:0000313" key="2">
    <source>
        <dbReference type="EMBL" id="KAJ2673045.1"/>
    </source>
</evidence>
<gene>
    <name evidence="2" type="ORF">GGI25_004860</name>
</gene>